<dbReference type="GO" id="GO:0016787">
    <property type="term" value="F:hydrolase activity"/>
    <property type="evidence" value="ECO:0007669"/>
    <property type="project" value="UniProtKB-KW"/>
</dbReference>
<dbReference type="InterPro" id="IPR013094">
    <property type="entry name" value="AB_hydrolase_3"/>
</dbReference>
<dbReference type="Pfam" id="PF07859">
    <property type="entry name" value="Abhydrolase_3"/>
    <property type="match status" value="1"/>
</dbReference>
<evidence type="ECO:0000259" key="2">
    <source>
        <dbReference type="Pfam" id="PF07859"/>
    </source>
</evidence>
<name>A0AAV9NMQ1_9EURO</name>
<dbReference type="PANTHER" id="PTHR48081:SF3">
    <property type="entry name" value="ALPHA_BETA HYDROLASE FOLD-3 DOMAIN-CONTAINING PROTEIN"/>
    <property type="match status" value="1"/>
</dbReference>
<protein>
    <recommendedName>
        <fullName evidence="2">Alpha/beta hydrolase fold-3 domain-containing protein</fullName>
    </recommendedName>
</protein>
<dbReference type="Gene3D" id="3.40.50.1820">
    <property type="entry name" value="alpha/beta hydrolase"/>
    <property type="match status" value="1"/>
</dbReference>
<organism evidence="3 4">
    <name type="scientific">Exophiala bonariae</name>
    <dbReference type="NCBI Taxonomy" id="1690606"/>
    <lineage>
        <taxon>Eukaryota</taxon>
        <taxon>Fungi</taxon>
        <taxon>Dikarya</taxon>
        <taxon>Ascomycota</taxon>
        <taxon>Pezizomycotina</taxon>
        <taxon>Eurotiomycetes</taxon>
        <taxon>Chaetothyriomycetidae</taxon>
        <taxon>Chaetothyriales</taxon>
        <taxon>Herpotrichiellaceae</taxon>
        <taxon>Exophiala</taxon>
    </lineage>
</organism>
<sequence>MTSFPVAELVGYMARTITFKSVQNIDIKLDVAYPQGEIKTPATVLLHYHGGFLVVGDRYAFFPYWLVNASISRNWIFVTPDYRLLPETTAQSSLEDAVDAYTWVWSRLGPELGLEIGSVVLAGSSAGGYLALATAAVVDRKPNALLSIYGMLDPTFERYLKPGSNIFGRPLVDTAPILDRFPNPGNKHTKPQISAYPLPADITKDERFPLVSAFHIDALFLDYLTGTKGLSHDVRTSGEEAIPQQQRNLFPLTFSDLTKLPPTILLHGKNDTAVPVDLSIRAAEKLRQAGVVVQAEFPVNAEHGFDVRVGNVNVELAAGESLATYQSLRKIIIFLDNILSLGSDGLGQS</sequence>
<dbReference type="SUPFAM" id="SSF53474">
    <property type="entry name" value="alpha/beta-Hydrolases"/>
    <property type="match status" value="1"/>
</dbReference>
<dbReference type="AlphaFoldDB" id="A0AAV9NMQ1"/>
<dbReference type="InterPro" id="IPR050300">
    <property type="entry name" value="GDXG_lipolytic_enzyme"/>
</dbReference>
<dbReference type="Proteomes" id="UP001358417">
    <property type="component" value="Unassembled WGS sequence"/>
</dbReference>
<keyword evidence="4" id="KW-1185">Reference proteome</keyword>
<dbReference type="RefSeq" id="XP_064710933.1">
    <property type="nucleotide sequence ID" value="XM_064848309.1"/>
</dbReference>
<evidence type="ECO:0000313" key="4">
    <source>
        <dbReference type="Proteomes" id="UP001358417"/>
    </source>
</evidence>
<feature type="domain" description="Alpha/beta hydrolase fold-3" evidence="2">
    <location>
        <begin position="45"/>
        <end position="156"/>
    </location>
</feature>
<proteinExistence type="predicted"/>
<evidence type="ECO:0000256" key="1">
    <source>
        <dbReference type="ARBA" id="ARBA00022801"/>
    </source>
</evidence>
<dbReference type="EMBL" id="JAVRRD010000002">
    <property type="protein sequence ID" value="KAK5062661.1"/>
    <property type="molecule type" value="Genomic_DNA"/>
</dbReference>
<dbReference type="GeneID" id="89972912"/>
<gene>
    <name evidence="3" type="ORF">LTR84_004734</name>
</gene>
<accession>A0AAV9NMQ1</accession>
<keyword evidence="1" id="KW-0378">Hydrolase</keyword>
<dbReference type="InterPro" id="IPR029058">
    <property type="entry name" value="AB_hydrolase_fold"/>
</dbReference>
<evidence type="ECO:0000313" key="3">
    <source>
        <dbReference type="EMBL" id="KAK5062661.1"/>
    </source>
</evidence>
<dbReference type="PANTHER" id="PTHR48081">
    <property type="entry name" value="AB HYDROLASE SUPERFAMILY PROTEIN C4A8.06C"/>
    <property type="match status" value="1"/>
</dbReference>
<comment type="caution">
    <text evidence="3">The sequence shown here is derived from an EMBL/GenBank/DDBJ whole genome shotgun (WGS) entry which is preliminary data.</text>
</comment>
<reference evidence="3 4" key="1">
    <citation type="submission" date="2023-08" db="EMBL/GenBank/DDBJ databases">
        <title>Black Yeasts Isolated from many extreme environments.</title>
        <authorList>
            <person name="Coleine C."/>
            <person name="Stajich J.E."/>
            <person name="Selbmann L."/>
        </authorList>
    </citation>
    <scope>NUCLEOTIDE SEQUENCE [LARGE SCALE GENOMIC DNA]</scope>
    <source>
        <strain evidence="3 4">CCFEE 5792</strain>
    </source>
</reference>